<sequence>MDSVNYRPVDQSSAIKPAQHKTVLITGVTSGIGLQLAQDYLQQGWHVIACGRDRQRLDALALVELLGASIIVFDISQREQVQQAAKDLSQLLIQKHCQLDLVILNAGSCEYIDDAKAFDDALFERVIHTNLIAMGYCLGAFLPLMPKGSRIGLMSSSAIYLPFPRAEAYGASKAGVQYLASSLAMDLTQFGIGVSLICPGFVATPLTAKNNFPMPMQVTVEAASRAIRRGLKRGQREIHFPRRFTYLLKLLSFLPAFLWQKMMATNTKPLKDPSL</sequence>
<dbReference type="InterPro" id="IPR002347">
    <property type="entry name" value="SDR_fam"/>
</dbReference>
<dbReference type="SUPFAM" id="SSF51735">
    <property type="entry name" value="NAD(P)-binding Rossmann-fold domains"/>
    <property type="match status" value="1"/>
</dbReference>
<gene>
    <name evidence="3" type="ORF">K3G22_13590</name>
</gene>
<dbReference type="PANTHER" id="PTHR44196:SF1">
    <property type="entry name" value="DEHYDROGENASE_REDUCTASE SDR FAMILY MEMBER 7B"/>
    <property type="match status" value="1"/>
</dbReference>
<dbReference type="GeneID" id="67444313"/>
<dbReference type="Pfam" id="PF00106">
    <property type="entry name" value="adh_short"/>
    <property type="match status" value="1"/>
</dbReference>
<keyword evidence="2" id="KW-0560">Oxidoreductase</keyword>
<dbReference type="PRINTS" id="PR00081">
    <property type="entry name" value="GDHRDH"/>
</dbReference>
<evidence type="ECO:0000313" key="4">
    <source>
        <dbReference type="Proteomes" id="UP000827084"/>
    </source>
</evidence>
<dbReference type="Proteomes" id="UP000827084">
    <property type="component" value="Chromosome"/>
</dbReference>
<dbReference type="PANTHER" id="PTHR44196">
    <property type="entry name" value="DEHYDROGENASE/REDUCTASE SDR FAMILY MEMBER 7B"/>
    <property type="match status" value="1"/>
</dbReference>
<reference evidence="3 4" key="1">
    <citation type="submission" date="2021-08" db="EMBL/GenBank/DDBJ databases">
        <title>Shewanella putrefaciens YZ-J, complete genome.</title>
        <authorList>
            <person name="Yi Z."/>
        </authorList>
    </citation>
    <scope>NUCLEOTIDE SEQUENCE [LARGE SCALE GENOMIC DNA]</scope>
    <source>
        <strain evidence="3 4">YZ-J</strain>
    </source>
</reference>
<comment type="similarity">
    <text evidence="1">Belongs to the short-chain dehydrogenases/reductases (SDR) family.</text>
</comment>
<dbReference type="InterPro" id="IPR020904">
    <property type="entry name" value="Sc_DH/Rdtase_CS"/>
</dbReference>
<evidence type="ECO:0000256" key="1">
    <source>
        <dbReference type="ARBA" id="ARBA00006484"/>
    </source>
</evidence>
<protein>
    <submittedName>
        <fullName evidence="3">SDR family NAD(P)-dependent oxidoreductase</fullName>
    </submittedName>
</protein>
<keyword evidence="4" id="KW-1185">Reference proteome</keyword>
<dbReference type="InterPro" id="IPR036291">
    <property type="entry name" value="NAD(P)-bd_dom_sf"/>
</dbReference>
<evidence type="ECO:0000313" key="3">
    <source>
        <dbReference type="EMBL" id="QYX71795.1"/>
    </source>
</evidence>
<accession>A0ABX8X902</accession>
<evidence type="ECO:0000256" key="2">
    <source>
        <dbReference type="ARBA" id="ARBA00023002"/>
    </source>
</evidence>
<proteinExistence type="inferred from homology"/>
<dbReference type="RefSeq" id="WP_128090275.1">
    <property type="nucleotide sequence ID" value="NZ_CP028435.1"/>
</dbReference>
<dbReference type="Gene3D" id="3.40.50.720">
    <property type="entry name" value="NAD(P)-binding Rossmann-like Domain"/>
    <property type="match status" value="1"/>
</dbReference>
<organism evidence="3 4">
    <name type="scientific">Shewanella putrefaciens</name>
    <name type="common">Pseudomonas putrefaciens</name>
    <dbReference type="NCBI Taxonomy" id="24"/>
    <lineage>
        <taxon>Bacteria</taxon>
        <taxon>Pseudomonadati</taxon>
        <taxon>Pseudomonadota</taxon>
        <taxon>Gammaproteobacteria</taxon>
        <taxon>Alteromonadales</taxon>
        <taxon>Shewanellaceae</taxon>
        <taxon>Shewanella</taxon>
    </lineage>
</organism>
<name>A0ABX8X902_SHEPU</name>
<dbReference type="EMBL" id="CP080635">
    <property type="protein sequence ID" value="QYX71795.1"/>
    <property type="molecule type" value="Genomic_DNA"/>
</dbReference>
<dbReference type="PROSITE" id="PS00061">
    <property type="entry name" value="ADH_SHORT"/>
    <property type="match status" value="1"/>
</dbReference>